<dbReference type="PANTHER" id="PTHR43399">
    <property type="entry name" value="SUBTILISIN-RELATED"/>
    <property type="match status" value="1"/>
</dbReference>
<evidence type="ECO:0000256" key="4">
    <source>
        <dbReference type="ARBA" id="ARBA00022825"/>
    </source>
</evidence>
<dbReference type="CDD" id="cd04842">
    <property type="entry name" value="Peptidases_S8_Kp43_protease"/>
    <property type="match status" value="1"/>
</dbReference>
<evidence type="ECO:0000256" key="1">
    <source>
        <dbReference type="ARBA" id="ARBA00011073"/>
    </source>
</evidence>
<dbReference type="InterPro" id="IPR051048">
    <property type="entry name" value="Peptidase_S8/S53_subtilisin"/>
</dbReference>
<evidence type="ECO:0000259" key="7">
    <source>
        <dbReference type="PROSITE" id="PS50093"/>
    </source>
</evidence>
<dbReference type="InterPro" id="IPR000209">
    <property type="entry name" value="Peptidase_S8/S53_dom"/>
</dbReference>
<dbReference type="Gene3D" id="2.60.120.200">
    <property type="match status" value="1"/>
</dbReference>
<dbReference type="Proteomes" id="UP001211005">
    <property type="component" value="Chromosome"/>
</dbReference>
<dbReference type="Gene3D" id="3.40.50.200">
    <property type="entry name" value="Peptidase S8/S53 domain"/>
    <property type="match status" value="1"/>
</dbReference>
<evidence type="ECO:0000256" key="3">
    <source>
        <dbReference type="ARBA" id="ARBA00022801"/>
    </source>
</evidence>
<name>A0ABY7LKX4_9BACT</name>
<keyword evidence="9" id="KW-1185">Reference proteome</keyword>
<keyword evidence="2 5" id="KW-0645">Protease</keyword>
<dbReference type="Gene3D" id="2.60.120.380">
    <property type="match status" value="1"/>
</dbReference>
<dbReference type="InterPro" id="IPR023828">
    <property type="entry name" value="Peptidase_S8_Ser-AS"/>
</dbReference>
<feature type="active site" description="Charge relay system" evidence="5">
    <location>
        <position position="251"/>
    </location>
</feature>
<dbReference type="NCBIfam" id="TIGR04183">
    <property type="entry name" value="Por_Secre_tail"/>
    <property type="match status" value="1"/>
</dbReference>
<dbReference type="NCBIfam" id="NF038128">
    <property type="entry name" value="choice_anch_J"/>
    <property type="match status" value="1"/>
</dbReference>
<dbReference type="SUPFAM" id="SSF49785">
    <property type="entry name" value="Galactose-binding domain-like"/>
    <property type="match status" value="1"/>
</dbReference>
<keyword evidence="6" id="KW-0732">Signal</keyword>
<dbReference type="PROSITE" id="PS00138">
    <property type="entry name" value="SUBTILASE_SER"/>
    <property type="match status" value="1"/>
</dbReference>
<feature type="active site" description="Charge relay system" evidence="5">
    <location>
        <position position="446"/>
    </location>
</feature>
<keyword evidence="4 5" id="KW-0720">Serine protease</keyword>
<dbReference type="SMART" id="SM00089">
    <property type="entry name" value="PKD"/>
    <property type="match status" value="1"/>
</dbReference>
<feature type="chain" id="PRO_5045111480" evidence="6">
    <location>
        <begin position="23"/>
        <end position="1199"/>
    </location>
</feature>
<comment type="similarity">
    <text evidence="1 5">Belongs to the peptidase S8 family.</text>
</comment>
<evidence type="ECO:0000313" key="8">
    <source>
        <dbReference type="EMBL" id="WBA41102.1"/>
    </source>
</evidence>
<protein>
    <submittedName>
        <fullName evidence="8">S8 family serine peptidase</fullName>
    </submittedName>
</protein>
<dbReference type="InterPro" id="IPR015500">
    <property type="entry name" value="Peptidase_S8_subtilisin-rel"/>
</dbReference>
<dbReference type="EMBL" id="CP114767">
    <property type="protein sequence ID" value="WBA41102.1"/>
    <property type="molecule type" value="Genomic_DNA"/>
</dbReference>
<dbReference type="Pfam" id="PF00801">
    <property type="entry name" value="PKD"/>
    <property type="match status" value="1"/>
</dbReference>
<keyword evidence="3 5" id="KW-0378">Hydrolase</keyword>
<dbReference type="PRINTS" id="PR00723">
    <property type="entry name" value="SUBTILISIN"/>
</dbReference>
<dbReference type="InterPro" id="IPR034058">
    <property type="entry name" value="TagA/B/C/D_pept_dom"/>
</dbReference>
<dbReference type="Pfam" id="PF00082">
    <property type="entry name" value="Peptidase_S8"/>
    <property type="match status" value="1"/>
</dbReference>
<evidence type="ECO:0000256" key="2">
    <source>
        <dbReference type="ARBA" id="ARBA00022670"/>
    </source>
</evidence>
<proteinExistence type="inferred from homology"/>
<dbReference type="SUPFAM" id="SSF49299">
    <property type="entry name" value="PKD domain"/>
    <property type="match status" value="1"/>
</dbReference>
<feature type="domain" description="PKD" evidence="7">
    <location>
        <begin position="827"/>
        <end position="918"/>
    </location>
</feature>
<dbReference type="Gene3D" id="2.60.40.10">
    <property type="entry name" value="Immunoglobulins"/>
    <property type="match status" value="1"/>
</dbReference>
<evidence type="ECO:0000313" key="9">
    <source>
        <dbReference type="Proteomes" id="UP001211005"/>
    </source>
</evidence>
<dbReference type="CDD" id="cd00146">
    <property type="entry name" value="PKD"/>
    <property type="match status" value="1"/>
</dbReference>
<dbReference type="RefSeq" id="WP_269559184.1">
    <property type="nucleotide sequence ID" value="NZ_CP114767.1"/>
</dbReference>
<reference evidence="8 9" key="1">
    <citation type="submission" date="2022-12" db="EMBL/GenBank/DDBJ databases">
        <title>Hymenobacter canadensis sp. nov. isolated from lake water of the Cambridge Bay, Canada.</title>
        <authorList>
            <person name="Kim W.H."/>
            <person name="Lee Y.M."/>
        </authorList>
    </citation>
    <scope>NUCLEOTIDE SEQUENCE [LARGE SCALE GENOMIC DNA]</scope>
    <source>
        <strain evidence="8 9">PAMC 29467</strain>
    </source>
</reference>
<organism evidence="8 9">
    <name type="scientific">Hymenobacter canadensis</name>
    <dbReference type="NCBI Taxonomy" id="2999067"/>
    <lineage>
        <taxon>Bacteria</taxon>
        <taxon>Pseudomonadati</taxon>
        <taxon>Bacteroidota</taxon>
        <taxon>Cytophagia</taxon>
        <taxon>Cytophagales</taxon>
        <taxon>Hymenobacteraceae</taxon>
        <taxon>Hymenobacter</taxon>
    </lineage>
</organism>
<dbReference type="InterPro" id="IPR022409">
    <property type="entry name" value="PKD/Chitinase_dom"/>
</dbReference>
<sequence>MKHLSSLGLAAALSLAPLLAQAQAPQPAGRYTLRLASGPVTPAANFADWLRQPATTAPADAWQGQVFRVLQFEQLPTEAQKATLAAAGVRLLDYLPRNAWTAALPASLPHQRLSGVGLRSVQPVAPTWKLAGDLARNTIPAHMRRPGGLVEVNVQYYATLTPNQAAQALRQSGFQEAGKPMFGQLLRVLCREADIARVAALPWVSAVEPATPPAEPENFRGRTDHRANAISTDYGAGRHYDGRGVTVGHGDDGRIGPHIDYQGRFDQSAAGASGGNHGDHVAGIIMGAGNADPRVRGNATGAFNQYFSYPGNLTNTPAAYAGARKMRVTNSSYGDGNNTGYTSFTRTVDQQTRQRPYLLHVFSSGNSGTSDFGYGAGVGWGTITGGHKMGKNVITVGNVTYTDALAGSSSRGPAKDGRIKPDVCAVGTSVTSTVDPNTYAVFTGTSMAAPGVAGVTAQLVQAYRSLNNQQEAPGALLKAALMNTAEDLGNPGPDFRFGYGRVNALRAVRVLEQRTYLKDSLTTGQARTHTIAVPTGKKELRVMVYWHDYEGAINSTENLINDLNMQVALPGGTTYQPWVLDHRPTVAQLNANAVRGLDSLNNVEQVTVAEPAAGTYTVTVRGAAVPQGPQTYYLVYSYLEDGVELTYPLGGEGFVPGENEVIRWDAPAGPATFALDYSTDNGTTWLPISATVAATARHFDWTVPAGVASGRVKVRVTRGAASSQSVVPLTVSALPGNLRLGYVCQNEVKLQWDTLATASAYIVYKLGAEYMDSVTTVTRTSVVLPGLGYGAEQWYAVRAIRASDGLRSRRTRALNQPARIFNCPGPPLIAFEASRTLVCPGVPVTLTDQSQSFPTSWTWSVSPSAGVTFVGGTSASSQNPQLQFATPGTYSVTLLASNSYGPTTATRPALITVTTGDPLPVVQNFRTSTFPPAGWQVVNPSATSNFRWQLSGSIIPGPDSVARPVPMANDYANAARGTEDYLITPPLNLSTVPATANTVRLTFWVAYAAYSAAYFDGIRVDMSTDCGATFQPTGYLKRGTALATVPGFDTNEWEPSRPADWRQETVDLPGLLTAGGTRPANVLVRFANLNDYGNNLYLSNVRLRALQVLGTAGRQANLGLLSAYPVPFSQELTVQLAPTKAGAATLQLLDALGRTVREEAVLLRAGAQQHTLATGSLPAGVYTLRLRTSAGTQQLKVVK</sequence>
<evidence type="ECO:0000256" key="5">
    <source>
        <dbReference type="PROSITE-ProRule" id="PRU01240"/>
    </source>
</evidence>
<dbReference type="InterPro" id="IPR008979">
    <property type="entry name" value="Galactose-bd-like_sf"/>
</dbReference>
<feature type="active site" description="Charge relay system" evidence="5">
    <location>
        <position position="277"/>
    </location>
</feature>
<dbReference type="InterPro" id="IPR036852">
    <property type="entry name" value="Peptidase_S8/S53_dom_sf"/>
</dbReference>
<dbReference type="InterPro" id="IPR026444">
    <property type="entry name" value="Secre_tail"/>
</dbReference>
<dbReference type="SUPFAM" id="SSF52743">
    <property type="entry name" value="Subtilisin-like"/>
    <property type="match status" value="1"/>
</dbReference>
<dbReference type="PROSITE" id="PS50093">
    <property type="entry name" value="PKD"/>
    <property type="match status" value="1"/>
</dbReference>
<evidence type="ECO:0000256" key="6">
    <source>
        <dbReference type="SAM" id="SignalP"/>
    </source>
</evidence>
<dbReference type="PROSITE" id="PS51892">
    <property type="entry name" value="SUBTILASE"/>
    <property type="match status" value="1"/>
</dbReference>
<dbReference type="InterPro" id="IPR000601">
    <property type="entry name" value="PKD_dom"/>
</dbReference>
<feature type="signal peptide" evidence="6">
    <location>
        <begin position="1"/>
        <end position="22"/>
    </location>
</feature>
<dbReference type="PANTHER" id="PTHR43399:SF4">
    <property type="entry name" value="CELL WALL-ASSOCIATED PROTEASE"/>
    <property type="match status" value="1"/>
</dbReference>
<dbReference type="InterPro" id="IPR013783">
    <property type="entry name" value="Ig-like_fold"/>
</dbReference>
<accession>A0ABY7LKX4</accession>
<gene>
    <name evidence="8" type="ORF">O3303_14900</name>
</gene>
<dbReference type="InterPro" id="IPR035986">
    <property type="entry name" value="PKD_dom_sf"/>
</dbReference>